<comment type="caution">
    <text evidence="4">The sequence shown here is derived from an EMBL/GenBank/DDBJ whole genome shotgun (WGS) entry which is preliminary data.</text>
</comment>
<dbReference type="Proteomes" id="UP001515480">
    <property type="component" value="Unassembled WGS sequence"/>
</dbReference>
<feature type="compositionally biased region" description="Basic and acidic residues" evidence="1">
    <location>
        <begin position="434"/>
        <end position="443"/>
    </location>
</feature>
<dbReference type="InterPro" id="IPR052728">
    <property type="entry name" value="O2_lipid_transport_reg"/>
</dbReference>
<protein>
    <recommendedName>
        <fullName evidence="3">Acyltransferase 3 domain-containing protein</fullName>
    </recommendedName>
</protein>
<proteinExistence type="predicted"/>
<keyword evidence="5" id="KW-1185">Reference proteome</keyword>
<feature type="transmembrane region" description="Helical" evidence="2">
    <location>
        <begin position="718"/>
        <end position="737"/>
    </location>
</feature>
<feature type="transmembrane region" description="Helical" evidence="2">
    <location>
        <begin position="778"/>
        <end position="801"/>
    </location>
</feature>
<dbReference type="PANTHER" id="PTHR11161:SF0">
    <property type="entry name" value="O-ACYLTRANSFERASE LIKE PROTEIN"/>
    <property type="match status" value="1"/>
</dbReference>
<keyword evidence="2" id="KW-1133">Transmembrane helix</keyword>
<dbReference type="Pfam" id="PF01757">
    <property type="entry name" value="Acyl_transf_3"/>
    <property type="match status" value="1"/>
</dbReference>
<feature type="compositionally biased region" description="Polar residues" evidence="1">
    <location>
        <begin position="407"/>
        <end position="422"/>
    </location>
</feature>
<dbReference type="InterPro" id="IPR002656">
    <property type="entry name" value="Acyl_transf_3_dom"/>
</dbReference>
<feature type="transmembrane region" description="Helical" evidence="2">
    <location>
        <begin position="480"/>
        <end position="497"/>
    </location>
</feature>
<evidence type="ECO:0000256" key="1">
    <source>
        <dbReference type="SAM" id="MobiDB-lite"/>
    </source>
</evidence>
<sequence length="931" mass="100767">MRPFVGMEWRKGQDSARLSHPPSASPPQMHPLVALLCAFGHTPSTSAGDPGPLSHSSRGGASRRLEGLASASLHLPLCLGVALAPLLGQNPTNASIPYLSEIVAASASAVGEIGDYLKCKRLVDNSSAPISNYGLIQFTRPVIAGQRNLALNYGVCLPLGCTAPSLVQSFKTDLPPALAHAEERLNTSRAQLALAESVLQANASLASLPAVLRHAADEAAERGWDSLAAQLADAARLAAAAGTVHQLIELAEATLERWNTSNATAWAAELKEADEVLTHGLPHESWSSLLEQARAQLQHTAAGLDASVAQLSSVNEMATTYELLATVGSQESQLTVTGVAFLTLLVIVVLLTALATLRHTRPRVTPATREPSTHPPPADEEADASAKRLAMASPLLPADETPVPSESVRTATQPEGSHTNPEASHADGSYTHAEGTHGAEVKQRRSRPSFLDAFSLPRNWKSLCAAREDRTMACLDGLRCWSMAWVIFGHTLIYSMFTGGTQFFLEMFPKGYADTLPASVKARVSVPPDGGRVSSVAYQLLPGAFFAVDTFFWMGGLLTAVALIKQMRKLGSRWWRLYPVYAVGRWVRLTPLVIVTLLWVIGVQEAAGDGPFWGTQQDRASCVESWWVDLLYVQNILQLTSPDRKVCLGHLWYLANDMQFFLSAPFVVFPYVTSRRLGWAVVLLLIVASTVANVVIAIDGHYTASTLFDSHYFTHMYIQPYIRAQVYLVGIALAFAWDTWREPKSAADHAVTTSTTIADTFQSARLKPEASRRFSPQLVWALCLASAAVMLADVFGTYGLYQHYPTPWGPPQNVTYISLSRLGWAAGLSVIAFLCFSQQIPMLNAFLSFQPFEILGKLTYAAYIVHPLIVSGIAYGASEPVKFSDAWYASAYTTYVVWATCIALVLWLLVEKPSANLLALALSNLGLSSSG</sequence>
<feature type="transmembrane region" description="Helical" evidence="2">
    <location>
        <begin position="585"/>
        <end position="603"/>
    </location>
</feature>
<keyword evidence="2" id="KW-0472">Membrane</keyword>
<reference evidence="4 5" key="1">
    <citation type="journal article" date="2024" name="Science">
        <title>Giant polyketide synthase enzymes in the biosynthesis of giant marine polyether toxins.</title>
        <authorList>
            <person name="Fallon T.R."/>
            <person name="Shende V.V."/>
            <person name="Wierzbicki I.H."/>
            <person name="Pendleton A.L."/>
            <person name="Watervoot N.F."/>
            <person name="Auber R.P."/>
            <person name="Gonzalez D.J."/>
            <person name="Wisecaver J.H."/>
            <person name="Moore B.S."/>
        </authorList>
    </citation>
    <scope>NUCLEOTIDE SEQUENCE [LARGE SCALE GENOMIC DNA]</scope>
    <source>
        <strain evidence="4 5">12B1</strain>
    </source>
</reference>
<dbReference type="PANTHER" id="PTHR11161">
    <property type="entry name" value="O-ACYLTRANSFERASE"/>
    <property type="match status" value="1"/>
</dbReference>
<evidence type="ECO:0000313" key="4">
    <source>
        <dbReference type="EMBL" id="KAL1500003.1"/>
    </source>
</evidence>
<feature type="transmembrane region" description="Helical" evidence="2">
    <location>
        <begin position="821"/>
        <end position="846"/>
    </location>
</feature>
<feature type="transmembrane region" description="Helical" evidence="2">
    <location>
        <begin position="651"/>
        <end position="672"/>
    </location>
</feature>
<feature type="transmembrane region" description="Helical" evidence="2">
    <location>
        <begin position="858"/>
        <end position="877"/>
    </location>
</feature>
<feature type="transmembrane region" description="Helical" evidence="2">
    <location>
        <begin position="889"/>
        <end position="910"/>
    </location>
</feature>
<keyword evidence="2" id="KW-0812">Transmembrane</keyword>
<organism evidence="4 5">
    <name type="scientific">Prymnesium parvum</name>
    <name type="common">Toxic golden alga</name>
    <dbReference type="NCBI Taxonomy" id="97485"/>
    <lineage>
        <taxon>Eukaryota</taxon>
        <taxon>Haptista</taxon>
        <taxon>Haptophyta</taxon>
        <taxon>Prymnesiophyceae</taxon>
        <taxon>Prymnesiales</taxon>
        <taxon>Prymnesiaceae</taxon>
        <taxon>Prymnesium</taxon>
    </lineage>
</organism>
<evidence type="ECO:0000313" key="5">
    <source>
        <dbReference type="Proteomes" id="UP001515480"/>
    </source>
</evidence>
<dbReference type="EMBL" id="JBGBPQ010000024">
    <property type="protein sequence ID" value="KAL1500003.1"/>
    <property type="molecule type" value="Genomic_DNA"/>
</dbReference>
<feature type="transmembrane region" description="Helical" evidence="2">
    <location>
        <begin position="544"/>
        <end position="564"/>
    </location>
</feature>
<evidence type="ECO:0000259" key="3">
    <source>
        <dbReference type="Pfam" id="PF01757"/>
    </source>
</evidence>
<evidence type="ECO:0000256" key="2">
    <source>
        <dbReference type="SAM" id="Phobius"/>
    </source>
</evidence>
<gene>
    <name evidence="4" type="ORF">AB1Y20_012680</name>
</gene>
<feature type="region of interest" description="Disordered" evidence="1">
    <location>
        <begin position="1"/>
        <end position="25"/>
    </location>
</feature>
<feature type="region of interest" description="Disordered" evidence="1">
    <location>
        <begin position="362"/>
        <end position="444"/>
    </location>
</feature>
<dbReference type="GO" id="GO:0016747">
    <property type="term" value="F:acyltransferase activity, transferring groups other than amino-acyl groups"/>
    <property type="evidence" value="ECO:0007669"/>
    <property type="project" value="InterPro"/>
</dbReference>
<accession>A0AB34IJF6</accession>
<dbReference type="AlphaFoldDB" id="A0AB34IJF6"/>
<feature type="transmembrane region" description="Helical" evidence="2">
    <location>
        <begin position="679"/>
        <end position="698"/>
    </location>
</feature>
<name>A0AB34IJF6_PRYPA</name>
<feature type="transmembrane region" description="Helical" evidence="2">
    <location>
        <begin position="334"/>
        <end position="357"/>
    </location>
</feature>
<feature type="domain" description="Acyltransferase 3" evidence="3">
    <location>
        <begin position="473"/>
        <end position="907"/>
    </location>
</feature>